<reference evidence="1 2" key="1">
    <citation type="journal article" date="2023" name="Plants (Basel)">
        <title>Bridging the Gap: Combining Genomics and Transcriptomics Approaches to Understand Stylosanthes scabra, an Orphan Legume from the Brazilian Caatinga.</title>
        <authorList>
            <person name="Ferreira-Neto J.R.C."/>
            <person name="da Silva M.D."/>
            <person name="Binneck E."/>
            <person name="de Melo N.F."/>
            <person name="da Silva R.H."/>
            <person name="de Melo A.L.T.M."/>
            <person name="Pandolfi V."/>
            <person name="Bustamante F.O."/>
            <person name="Brasileiro-Vidal A.C."/>
            <person name="Benko-Iseppon A.M."/>
        </authorList>
    </citation>
    <scope>NUCLEOTIDE SEQUENCE [LARGE SCALE GENOMIC DNA]</scope>
    <source>
        <tissue evidence="1">Leaves</tissue>
    </source>
</reference>
<comment type="caution">
    <text evidence="1">The sequence shown here is derived from an EMBL/GenBank/DDBJ whole genome shotgun (WGS) entry which is preliminary data.</text>
</comment>
<gene>
    <name evidence="1" type="ORF">PIB30_111060</name>
</gene>
<evidence type="ECO:0000313" key="1">
    <source>
        <dbReference type="EMBL" id="MED6227195.1"/>
    </source>
</evidence>
<name>A0ABU6ZYR2_9FABA</name>
<dbReference type="EMBL" id="JASCZI010278599">
    <property type="protein sequence ID" value="MED6227195.1"/>
    <property type="molecule type" value="Genomic_DNA"/>
</dbReference>
<feature type="non-terminal residue" evidence="1">
    <location>
        <position position="1"/>
    </location>
</feature>
<keyword evidence="2" id="KW-1185">Reference proteome</keyword>
<proteinExistence type="predicted"/>
<organism evidence="1 2">
    <name type="scientific">Stylosanthes scabra</name>
    <dbReference type="NCBI Taxonomy" id="79078"/>
    <lineage>
        <taxon>Eukaryota</taxon>
        <taxon>Viridiplantae</taxon>
        <taxon>Streptophyta</taxon>
        <taxon>Embryophyta</taxon>
        <taxon>Tracheophyta</taxon>
        <taxon>Spermatophyta</taxon>
        <taxon>Magnoliopsida</taxon>
        <taxon>eudicotyledons</taxon>
        <taxon>Gunneridae</taxon>
        <taxon>Pentapetalae</taxon>
        <taxon>rosids</taxon>
        <taxon>fabids</taxon>
        <taxon>Fabales</taxon>
        <taxon>Fabaceae</taxon>
        <taxon>Papilionoideae</taxon>
        <taxon>50 kb inversion clade</taxon>
        <taxon>dalbergioids sensu lato</taxon>
        <taxon>Dalbergieae</taxon>
        <taxon>Pterocarpus clade</taxon>
        <taxon>Stylosanthes</taxon>
    </lineage>
</organism>
<sequence>NIIHKERHDYEEKLRPKTTKNAYASVSADMEIIVIPILCPPFLPLPSLAATDPSSSSVLHITLRAVRSCHGLPSSRPPRSSQPLTVPSDAVFSQTLDLGKYTESYQVIYHYEVEYRSHED</sequence>
<dbReference type="Proteomes" id="UP001341840">
    <property type="component" value="Unassembled WGS sequence"/>
</dbReference>
<evidence type="ECO:0000313" key="2">
    <source>
        <dbReference type="Proteomes" id="UP001341840"/>
    </source>
</evidence>
<protein>
    <submittedName>
        <fullName evidence="1">Uncharacterized protein</fullName>
    </submittedName>
</protein>
<accession>A0ABU6ZYR2</accession>